<accession>A0A5B7I536</accession>
<protein>
    <submittedName>
        <fullName evidence="2">Uncharacterized protein</fullName>
    </submittedName>
</protein>
<sequence length="123" mass="13454">MSELTRHRIGGDCPATLTGPQLTRDSPPTHYRGTKELPCTSTTATATSTFYWRVLSLQQHNDSLISFPGNSQRRSSRSRSTEFTPLSTAYCQIAISPSHLLGRNSSSSRNHDNLATPCLSQGS</sequence>
<name>A0A5B7I536_PORTR</name>
<proteinExistence type="predicted"/>
<evidence type="ECO:0000313" key="2">
    <source>
        <dbReference type="EMBL" id="MPC77245.1"/>
    </source>
</evidence>
<organism evidence="2 3">
    <name type="scientific">Portunus trituberculatus</name>
    <name type="common">Swimming crab</name>
    <name type="synonym">Neptunus trituberculatus</name>
    <dbReference type="NCBI Taxonomy" id="210409"/>
    <lineage>
        <taxon>Eukaryota</taxon>
        <taxon>Metazoa</taxon>
        <taxon>Ecdysozoa</taxon>
        <taxon>Arthropoda</taxon>
        <taxon>Crustacea</taxon>
        <taxon>Multicrustacea</taxon>
        <taxon>Malacostraca</taxon>
        <taxon>Eumalacostraca</taxon>
        <taxon>Eucarida</taxon>
        <taxon>Decapoda</taxon>
        <taxon>Pleocyemata</taxon>
        <taxon>Brachyura</taxon>
        <taxon>Eubrachyura</taxon>
        <taxon>Portunoidea</taxon>
        <taxon>Portunidae</taxon>
        <taxon>Portuninae</taxon>
        <taxon>Portunus</taxon>
    </lineage>
</organism>
<evidence type="ECO:0000256" key="1">
    <source>
        <dbReference type="SAM" id="MobiDB-lite"/>
    </source>
</evidence>
<feature type="region of interest" description="Disordered" evidence="1">
    <location>
        <begin position="101"/>
        <end position="123"/>
    </location>
</feature>
<feature type="region of interest" description="Disordered" evidence="1">
    <location>
        <begin position="1"/>
        <end position="37"/>
    </location>
</feature>
<reference evidence="2 3" key="1">
    <citation type="submission" date="2019-05" db="EMBL/GenBank/DDBJ databases">
        <title>Another draft genome of Portunus trituberculatus and its Hox gene families provides insights of decapod evolution.</title>
        <authorList>
            <person name="Jeong J.-H."/>
            <person name="Song I."/>
            <person name="Kim S."/>
            <person name="Choi T."/>
            <person name="Kim D."/>
            <person name="Ryu S."/>
            <person name="Kim W."/>
        </authorList>
    </citation>
    <scope>NUCLEOTIDE SEQUENCE [LARGE SCALE GENOMIC DNA]</scope>
    <source>
        <tissue evidence="2">Muscle</tissue>
    </source>
</reference>
<dbReference type="AlphaFoldDB" id="A0A5B7I536"/>
<comment type="caution">
    <text evidence="2">The sequence shown here is derived from an EMBL/GenBank/DDBJ whole genome shotgun (WGS) entry which is preliminary data.</text>
</comment>
<feature type="region of interest" description="Disordered" evidence="1">
    <location>
        <begin position="64"/>
        <end position="83"/>
    </location>
</feature>
<keyword evidence="3" id="KW-1185">Reference proteome</keyword>
<feature type="compositionally biased region" description="Basic and acidic residues" evidence="1">
    <location>
        <begin position="1"/>
        <end position="10"/>
    </location>
</feature>
<evidence type="ECO:0000313" key="3">
    <source>
        <dbReference type="Proteomes" id="UP000324222"/>
    </source>
</evidence>
<gene>
    <name evidence="2" type="ORF">E2C01_071694</name>
</gene>
<dbReference type="EMBL" id="VSRR010045390">
    <property type="protein sequence ID" value="MPC77245.1"/>
    <property type="molecule type" value="Genomic_DNA"/>
</dbReference>
<dbReference type="Proteomes" id="UP000324222">
    <property type="component" value="Unassembled WGS sequence"/>
</dbReference>